<gene>
    <name evidence="2" type="ORF">Pmar_PMAR004224</name>
</gene>
<dbReference type="InterPro" id="IPR011010">
    <property type="entry name" value="DNA_brk_join_enz"/>
</dbReference>
<keyword evidence="3" id="KW-1185">Reference proteome</keyword>
<dbReference type="Proteomes" id="UP000007800">
    <property type="component" value="Unassembled WGS sequence"/>
</dbReference>
<dbReference type="EMBL" id="GG684180">
    <property type="protein sequence ID" value="EER01351.1"/>
    <property type="molecule type" value="Genomic_DNA"/>
</dbReference>
<dbReference type="OMA" id="GSAICCD"/>
<dbReference type="GO" id="GO:0006310">
    <property type="term" value="P:DNA recombination"/>
    <property type="evidence" value="ECO:0007669"/>
    <property type="project" value="UniProtKB-KW"/>
</dbReference>
<evidence type="ECO:0000256" key="1">
    <source>
        <dbReference type="ARBA" id="ARBA00023172"/>
    </source>
</evidence>
<sequence>MTKAGYAFSTITKYCSQVRNAARLNNTLRLNDADQATIQLAMRSAERQLGSATARALTLSKEQVLQVATELDRVRVDFADGFLVGTMGLLRVAEMLYIRAQDVDPFATTADGIPVCGATLKITRSKCDQGAKGVWRPLPCTSSPRVNLPTVCSSRFCAAHLLLRRAAAANNMTDRLFPFSNSAFSAHLRSAMATVIGQPNESVRLSSHTMRRSGSAICCDAPNFSVPLVAEFGRWSTADTLQNVYLRDNAHAFNRFVSGLLVAWGS</sequence>
<accession>C5LPN1</accession>
<keyword evidence="1" id="KW-0233">DNA recombination</keyword>
<dbReference type="GO" id="GO:0015074">
    <property type="term" value="P:DNA integration"/>
    <property type="evidence" value="ECO:0007669"/>
    <property type="project" value="InterPro"/>
</dbReference>
<dbReference type="RefSeq" id="XP_002768633.1">
    <property type="nucleotide sequence ID" value="XM_002768587.1"/>
</dbReference>
<evidence type="ECO:0008006" key="4">
    <source>
        <dbReference type="Google" id="ProtNLM"/>
    </source>
</evidence>
<dbReference type="GeneID" id="9058910"/>
<dbReference type="GO" id="GO:0003677">
    <property type="term" value="F:DNA binding"/>
    <property type="evidence" value="ECO:0007669"/>
    <property type="project" value="InterPro"/>
</dbReference>
<evidence type="ECO:0000313" key="3">
    <source>
        <dbReference type="Proteomes" id="UP000007800"/>
    </source>
</evidence>
<dbReference type="SUPFAM" id="SSF56349">
    <property type="entry name" value="DNA breaking-rejoining enzymes"/>
    <property type="match status" value="1"/>
</dbReference>
<dbReference type="InParanoid" id="C5LPN1"/>
<dbReference type="OrthoDB" id="10484304at2759"/>
<dbReference type="Gene3D" id="1.10.443.10">
    <property type="entry name" value="Intergrase catalytic core"/>
    <property type="match status" value="1"/>
</dbReference>
<name>C5LPN1_PERM5</name>
<dbReference type="InterPro" id="IPR013762">
    <property type="entry name" value="Integrase-like_cat_sf"/>
</dbReference>
<evidence type="ECO:0000313" key="2">
    <source>
        <dbReference type="EMBL" id="EER01351.1"/>
    </source>
</evidence>
<proteinExistence type="predicted"/>
<protein>
    <recommendedName>
        <fullName evidence="4">Tyr recombinase domain-containing protein</fullName>
    </recommendedName>
</protein>
<dbReference type="AlphaFoldDB" id="C5LPN1"/>
<organism evidence="3">
    <name type="scientific">Perkinsus marinus (strain ATCC 50983 / TXsc)</name>
    <dbReference type="NCBI Taxonomy" id="423536"/>
    <lineage>
        <taxon>Eukaryota</taxon>
        <taxon>Sar</taxon>
        <taxon>Alveolata</taxon>
        <taxon>Perkinsozoa</taxon>
        <taxon>Perkinsea</taxon>
        <taxon>Perkinsida</taxon>
        <taxon>Perkinsidae</taxon>
        <taxon>Perkinsus</taxon>
    </lineage>
</organism>
<reference evidence="2 3" key="1">
    <citation type="submission" date="2008-07" db="EMBL/GenBank/DDBJ databases">
        <authorList>
            <person name="El-Sayed N."/>
            <person name="Caler E."/>
            <person name="Inman J."/>
            <person name="Amedeo P."/>
            <person name="Hass B."/>
            <person name="Wortman J."/>
        </authorList>
    </citation>
    <scope>NUCLEOTIDE SEQUENCE [LARGE SCALE GENOMIC DNA]</scope>
    <source>
        <strain evidence="3">ATCC 50983 / TXsc</strain>
    </source>
</reference>